<feature type="non-terminal residue" evidence="3">
    <location>
        <position position="176"/>
    </location>
</feature>
<accession>A0A1E1WDB9</accession>
<name>A0A1E1WDB9_PECGO</name>
<reference evidence="3" key="1">
    <citation type="submission" date="2015-09" db="EMBL/GenBank/DDBJ databases">
        <title>De novo assembly of Pectinophora gossypiella (Pink Bollworm) gut transcriptome.</title>
        <authorList>
            <person name="Tassone E.E."/>
        </authorList>
    </citation>
    <scope>NUCLEOTIDE SEQUENCE</scope>
</reference>
<protein>
    <submittedName>
        <fullName evidence="3">Uncharacterized protein</fullName>
    </submittedName>
</protein>
<sequence length="176" mass="19422">MFKTPPRDKLLPLNERSKLSERLLCASEHVLAKSTEDVESPTRRAMSNITIRNDLENKTNPSQKSVKNESVMSSRRTTSSAAAAKRMQLEYEAARAKARIDKELIDKKLQLDLAICQSDDGKSERRTKASRSTCSDGRPHVEDWLERSNVQPSIVPELEPVAATAAANATAAATST</sequence>
<gene>
    <name evidence="2" type="ORF">g.11286</name>
    <name evidence="3" type="ORF">g.11288</name>
</gene>
<evidence type="ECO:0000313" key="3">
    <source>
        <dbReference type="EMBL" id="JAT84984.1"/>
    </source>
</evidence>
<proteinExistence type="predicted"/>
<evidence type="ECO:0000313" key="2">
    <source>
        <dbReference type="EMBL" id="JAT84484.1"/>
    </source>
</evidence>
<feature type="region of interest" description="Disordered" evidence="1">
    <location>
        <begin position="119"/>
        <end position="140"/>
    </location>
</feature>
<evidence type="ECO:0000256" key="1">
    <source>
        <dbReference type="SAM" id="MobiDB-lite"/>
    </source>
</evidence>
<feature type="region of interest" description="Disordered" evidence="1">
    <location>
        <begin position="34"/>
        <end position="83"/>
    </location>
</feature>
<dbReference type="EMBL" id="GDQN01006070">
    <property type="protein sequence ID" value="JAT84984.1"/>
    <property type="molecule type" value="Transcribed_RNA"/>
</dbReference>
<feature type="compositionally biased region" description="Low complexity" evidence="1">
    <location>
        <begin position="73"/>
        <end position="83"/>
    </location>
</feature>
<dbReference type="EMBL" id="GDQN01006570">
    <property type="protein sequence ID" value="JAT84484.1"/>
    <property type="molecule type" value="Transcribed_RNA"/>
</dbReference>
<dbReference type="AlphaFoldDB" id="A0A1E1WDB9"/>
<organism evidence="3">
    <name type="scientific">Pectinophora gossypiella</name>
    <name type="common">Cotton pink bollworm</name>
    <name type="synonym">Depressaria gossypiella</name>
    <dbReference type="NCBI Taxonomy" id="13191"/>
    <lineage>
        <taxon>Eukaryota</taxon>
        <taxon>Metazoa</taxon>
        <taxon>Ecdysozoa</taxon>
        <taxon>Arthropoda</taxon>
        <taxon>Hexapoda</taxon>
        <taxon>Insecta</taxon>
        <taxon>Pterygota</taxon>
        <taxon>Neoptera</taxon>
        <taxon>Endopterygota</taxon>
        <taxon>Lepidoptera</taxon>
        <taxon>Glossata</taxon>
        <taxon>Ditrysia</taxon>
        <taxon>Gelechioidea</taxon>
        <taxon>Gelechiidae</taxon>
        <taxon>Apatetrinae</taxon>
        <taxon>Pectinophora</taxon>
    </lineage>
</organism>
<feature type="compositionally biased region" description="Polar residues" evidence="1">
    <location>
        <begin position="58"/>
        <end position="72"/>
    </location>
</feature>